<feature type="coiled-coil region" evidence="1">
    <location>
        <begin position="44"/>
        <end position="188"/>
    </location>
</feature>
<evidence type="ECO:0000313" key="3">
    <source>
        <dbReference type="Proteomes" id="UP000266426"/>
    </source>
</evidence>
<name>A0A3A4RAJ2_9BACT</name>
<evidence type="ECO:0000313" key="2">
    <source>
        <dbReference type="EMBL" id="RJP61652.1"/>
    </source>
</evidence>
<evidence type="ECO:0000256" key="1">
    <source>
        <dbReference type="SAM" id="Coils"/>
    </source>
</evidence>
<organism evidence="2 3">
    <name type="scientific">Candidatus Auribacter fodinae</name>
    <dbReference type="NCBI Taxonomy" id="2093366"/>
    <lineage>
        <taxon>Bacteria</taxon>
        <taxon>Pseudomonadati</taxon>
        <taxon>Candidatus Auribacterota</taxon>
        <taxon>Candidatus Auribacteria</taxon>
        <taxon>Candidatus Auribacterales</taxon>
        <taxon>Candidatus Auribacteraceae</taxon>
        <taxon>Candidatus Auribacter</taxon>
    </lineage>
</organism>
<dbReference type="EMBL" id="QZJZ01000010">
    <property type="protein sequence ID" value="RJP61652.1"/>
    <property type="molecule type" value="Genomic_DNA"/>
</dbReference>
<dbReference type="AlphaFoldDB" id="A0A3A4RAJ2"/>
<reference evidence="2 3" key="1">
    <citation type="journal article" date="2017" name="ISME J.">
        <title>Energy and carbon metabolisms in a deep terrestrial subsurface fluid microbial community.</title>
        <authorList>
            <person name="Momper L."/>
            <person name="Jungbluth S.P."/>
            <person name="Lee M.D."/>
            <person name="Amend J.P."/>
        </authorList>
    </citation>
    <scope>NUCLEOTIDE SEQUENCE [LARGE SCALE GENOMIC DNA]</scope>
    <source>
        <strain evidence="2">SURF_26</strain>
    </source>
</reference>
<sequence>MSKIIKLGIVVAFVLAVLSVSTSLMLAVKQIKYREVAQKHDSELKESQALKAGMQKKMADYEKVVQEKEKIASQTAKMEEELNAVESELSELKKDLESKDEAIETLKQEKEAIASNTAASEELQIELERLKEQLHEAQASGSSQGGSELYQEKVKALVEELKQKDKLIAESRQRETELEEMAKTLKSQLSQLSSISQQKSSASYRAEAPVEVVNREMNFIVFSMGENDGVKVGDMLGVYRSGQFLGNIYVDEVFQNMASASISDELVKYNVNEGDIIRK</sequence>
<protein>
    <submittedName>
        <fullName evidence="2">Uncharacterized protein</fullName>
    </submittedName>
</protein>
<keyword evidence="1" id="KW-0175">Coiled coil</keyword>
<accession>A0A3A4RAJ2</accession>
<dbReference type="Proteomes" id="UP000266426">
    <property type="component" value="Unassembled WGS sequence"/>
</dbReference>
<comment type="caution">
    <text evidence="2">The sequence shown here is derived from an EMBL/GenBank/DDBJ whole genome shotgun (WGS) entry which is preliminary data.</text>
</comment>
<gene>
    <name evidence="2" type="ORF">C4541_01245</name>
</gene>
<proteinExistence type="predicted"/>